<comment type="caution">
    <text evidence="1">The sequence shown here is derived from an EMBL/GenBank/DDBJ whole genome shotgun (WGS) entry which is preliminary data.</text>
</comment>
<dbReference type="Proteomes" id="UP000321306">
    <property type="component" value="Unassembled WGS sequence"/>
</dbReference>
<dbReference type="RefSeq" id="WP_281292509.1">
    <property type="nucleotide sequence ID" value="NZ_BJXB01000007.1"/>
</dbReference>
<evidence type="ECO:0000313" key="1">
    <source>
        <dbReference type="EMBL" id="GEM46358.1"/>
    </source>
</evidence>
<proteinExistence type="predicted"/>
<organism evidence="1 2">
    <name type="scientific">Deinococcus cellulosilyticus (strain DSM 18568 / NBRC 106333 / KACC 11606 / 5516J-15)</name>
    <dbReference type="NCBI Taxonomy" id="1223518"/>
    <lineage>
        <taxon>Bacteria</taxon>
        <taxon>Thermotogati</taxon>
        <taxon>Deinococcota</taxon>
        <taxon>Deinococci</taxon>
        <taxon>Deinococcales</taxon>
        <taxon>Deinococcaceae</taxon>
        <taxon>Deinococcus</taxon>
    </lineage>
</organism>
<evidence type="ECO:0000313" key="2">
    <source>
        <dbReference type="Proteomes" id="UP000321306"/>
    </source>
</evidence>
<reference evidence="1 2" key="1">
    <citation type="submission" date="2019-07" db="EMBL/GenBank/DDBJ databases">
        <title>Whole genome shotgun sequence of Deinococcus cellulosilyticus NBRC 106333.</title>
        <authorList>
            <person name="Hosoyama A."/>
            <person name="Uohara A."/>
            <person name="Ohji S."/>
            <person name="Ichikawa N."/>
        </authorList>
    </citation>
    <scope>NUCLEOTIDE SEQUENCE [LARGE SCALE GENOMIC DNA]</scope>
    <source>
        <strain evidence="1 2">NBRC 106333</strain>
    </source>
</reference>
<protein>
    <submittedName>
        <fullName evidence="1">Uncharacterized protein</fullName>
    </submittedName>
</protein>
<gene>
    <name evidence="1" type="ORF">DC3_19930</name>
</gene>
<dbReference type="EMBL" id="BJXB01000007">
    <property type="protein sequence ID" value="GEM46358.1"/>
    <property type="molecule type" value="Genomic_DNA"/>
</dbReference>
<name>A0A511N1M5_DEIC1</name>
<keyword evidence="2" id="KW-1185">Reference proteome</keyword>
<dbReference type="AlphaFoldDB" id="A0A511N1M5"/>
<sequence length="40" mass="4513">MTKVLWSLLVLAGLVGAVVLSQMCSVRGRESSVRWTRLFY</sequence>
<accession>A0A511N1M5</accession>